<sequence>MNSNNVLQAGFFIVVLLAAAVPMSRYLSAVMNANPNANPDGNSNGKPNGISRVLRIGAPIERLLYRLAGVDPSTEMSWKHYAIATIAFNVLGVAFLYALLRVPAWLPGNPQQFGPMTVDGAFNTAISFVTNTNWQDYTPEQTVGYLTQMLGLTVQNFFSAATGIVVVIALIRGFARHSAQTIGNFWVDLTRVTLYVLLPMSLILATLLMSQGVIQNFKAYEDVPTLQTTSYAAPRLDAQGNPMKDAKGNPLTVDTPVKTQTIAMGPVASQEAIKMIGTNGGGFFNGNSAHPFENPTPFSNFLQIFSILIIPAGLALLFGRMIGDRRQGVAVLAAMAIGFGVCVFGEIGAEQSGNPALAALHVDQSASALQSGGNAEGKETRFGIAQSGIFTVATTAASCGAVANTHDSLTPIGGLYPMLLMQLGEVIFGGVGSGMYGMLVFALLAVFVAGLMIGRTPEYVGKKIEAYEMKMVSIVVLLTPLLVLVGTSIAVLSDAGKAGILNPGAHGFSEILYAFSSAANNNGSAFAGLTVGTPFYNWLTAIAMWFGRFGTIVPVLAIAGSLAAKKRIGVTGGTLPTHGPLFVVLLLGTVLLVGALTYVPALALGPGVEHLMMMGAH</sequence>
<dbReference type="GeneID" id="301977530"/>
<comment type="subcellular location">
    <subcellularLocation>
        <location evidence="9">Cell membrane</location>
        <topology evidence="9">Multi-pass membrane protein</topology>
    </subcellularLocation>
</comment>
<dbReference type="OrthoDB" id="9763796at2"/>
<evidence type="ECO:0000256" key="6">
    <source>
        <dbReference type="ARBA" id="ARBA00022989"/>
    </source>
</evidence>
<evidence type="ECO:0000256" key="2">
    <source>
        <dbReference type="ARBA" id="ARBA00022475"/>
    </source>
</evidence>
<dbReference type="GO" id="GO:0030955">
    <property type="term" value="F:potassium ion binding"/>
    <property type="evidence" value="ECO:0007669"/>
    <property type="project" value="UniProtKB-UniRule"/>
</dbReference>
<feature type="transmembrane region" description="Helical" evidence="9">
    <location>
        <begin position="81"/>
        <end position="100"/>
    </location>
</feature>
<reference evidence="10 11" key="1">
    <citation type="submission" date="2016-11" db="EMBL/GenBank/DDBJ databases">
        <authorList>
            <person name="Jaros S."/>
            <person name="Januszkiewicz K."/>
            <person name="Wedrychowicz H."/>
        </authorList>
    </citation>
    <scope>NUCLEOTIDE SEQUENCE [LARGE SCALE GENOMIC DNA]</scope>
    <source>
        <strain evidence="10 11">LMG 20594</strain>
    </source>
</reference>
<evidence type="ECO:0000256" key="1">
    <source>
        <dbReference type="ARBA" id="ARBA00022448"/>
    </source>
</evidence>
<dbReference type="PIRSF" id="PIRSF001294">
    <property type="entry name" value="K_ATPaseA"/>
    <property type="match status" value="1"/>
</dbReference>
<keyword evidence="4 9" id="KW-0812">Transmembrane</keyword>
<feature type="transmembrane region" description="Helical" evidence="9">
    <location>
        <begin position="329"/>
        <end position="349"/>
    </location>
</feature>
<dbReference type="InterPro" id="IPR004623">
    <property type="entry name" value="KdpA"/>
</dbReference>
<feature type="transmembrane region" description="Helical" evidence="9">
    <location>
        <begin position="6"/>
        <end position="27"/>
    </location>
</feature>
<evidence type="ECO:0000313" key="10">
    <source>
        <dbReference type="EMBL" id="SHK18778.1"/>
    </source>
</evidence>
<keyword evidence="1 9" id="KW-0813">Transport</keyword>
<evidence type="ECO:0000256" key="9">
    <source>
        <dbReference type="HAMAP-Rule" id="MF_00275"/>
    </source>
</evidence>
<accession>A0A1M6QF24</accession>
<dbReference type="RefSeq" id="WP_073429543.1">
    <property type="nucleotide sequence ID" value="NZ_CADFGY010000009.1"/>
</dbReference>
<feature type="transmembrane region" description="Helical" evidence="9">
    <location>
        <begin position="474"/>
        <end position="493"/>
    </location>
</feature>
<feature type="transmembrane region" description="Helical" evidence="9">
    <location>
        <begin position="581"/>
        <end position="604"/>
    </location>
</feature>
<keyword evidence="6 9" id="KW-1133">Transmembrane helix</keyword>
<keyword evidence="5 9" id="KW-0630">Potassium</keyword>
<organism evidence="10 11">
    <name type="scientific">Paraburkholderia terricola</name>
    <dbReference type="NCBI Taxonomy" id="169427"/>
    <lineage>
        <taxon>Bacteria</taxon>
        <taxon>Pseudomonadati</taxon>
        <taxon>Pseudomonadota</taxon>
        <taxon>Betaproteobacteria</taxon>
        <taxon>Burkholderiales</taxon>
        <taxon>Burkholderiaceae</taxon>
        <taxon>Paraburkholderia</taxon>
    </lineage>
</organism>
<evidence type="ECO:0000256" key="3">
    <source>
        <dbReference type="ARBA" id="ARBA00022538"/>
    </source>
</evidence>
<feature type="transmembrane region" description="Helical" evidence="9">
    <location>
        <begin position="301"/>
        <end position="322"/>
    </location>
</feature>
<feature type="transmembrane region" description="Helical" evidence="9">
    <location>
        <begin position="426"/>
        <end position="453"/>
    </location>
</feature>
<name>A0A1M6QF24_9BURK</name>
<protein>
    <recommendedName>
        <fullName evidence="9">Potassium-transporting ATPase potassium-binding subunit</fullName>
    </recommendedName>
    <alternativeName>
        <fullName evidence="9">ATP phosphohydrolase [potassium-transporting] A chain</fullName>
    </alternativeName>
    <alternativeName>
        <fullName evidence="9">Potassium-binding and translocating subunit A</fullName>
    </alternativeName>
    <alternativeName>
        <fullName evidence="9">Potassium-translocating ATPase A chain</fullName>
    </alternativeName>
</protein>
<evidence type="ECO:0000256" key="7">
    <source>
        <dbReference type="ARBA" id="ARBA00023065"/>
    </source>
</evidence>
<keyword evidence="8 9" id="KW-0472">Membrane</keyword>
<dbReference type="PANTHER" id="PTHR30607">
    <property type="entry name" value="POTASSIUM-TRANSPORTING ATPASE A CHAIN"/>
    <property type="match status" value="1"/>
</dbReference>
<feature type="transmembrane region" description="Helical" evidence="9">
    <location>
        <begin position="535"/>
        <end position="560"/>
    </location>
</feature>
<comment type="function">
    <text evidence="9">Part of the high-affinity ATP-driven potassium transport (or Kdp) system, which catalyzes the hydrolysis of ATP coupled with the electrogenic transport of potassium into the cytoplasm. This subunit binds the extracellular potassium ions and delivers the ions to the membrane domain of KdpB through an intramembrane tunnel.</text>
</comment>
<dbReference type="HAMAP" id="MF_00275">
    <property type="entry name" value="KdpA"/>
    <property type="match status" value="1"/>
</dbReference>
<dbReference type="Pfam" id="PF03814">
    <property type="entry name" value="KdpA"/>
    <property type="match status" value="1"/>
</dbReference>
<evidence type="ECO:0000256" key="5">
    <source>
        <dbReference type="ARBA" id="ARBA00022958"/>
    </source>
</evidence>
<gene>
    <name evidence="9" type="primary">kdpA</name>
    <name evidence="10" type="ORF">SAMN05192548_1015108</name>
</gene>
<comment type="similarity">
    <text evidence="9">Belongs to the KdpA family.</text>
</comment>
<dbReference type="KEGG" id="pts:CUJ90_05035"/>
<feature type="transmembrane region" description="Helical" evidence="9">
    <location>
        <begin position="149"/>
        <end position="171"/>
    </location>
</feature>
<dbReference type="AlphaFoldDB" id="A0A1M6QF24"/>
<evidence type="ECO:0000256" key="4">
    <source>
        <dbReference type="ARBA" id="ARBA00022692"/>
    </source>
</evidence>
<evidence type="ECO:0000313" key="11">
    <source>
        <dbReference type="Proteomes" id="UP000184395"/>
    </source>
</evidence>
<proteinExistence type="inferred from homology"/>
<dbReference type="GO" id="GO:0005886">
    <property type="term" value="C:plasma membrane"/>
    <property type="evidence" value="ECO:0007669"/>
    <property type="project" value="UniProtKB-SubCell"/>
</dbReference>
<feature type="transmembrane region" description="Helical" evidence="9">
    <location>
        <begin position="192"/>
        <end position="214"/>
    </location>
</feature>
<dbReference type="Proteomes" id="UP000184395">
    <property type="component" value="Unassembled WGS sequence"/>
</dbReference>
<keyword evidence="7 9" id="KW-0406">Ion transport</keyword>
<dbReference type="PANTHER" id="PTHR30607:SF2">
    <property type="entry name" value="POTASSIUM-TRANSPORTING ATPASE POTASSIUM-BINDING SUBUNIT"/>
    <property type="match status" value="1"/>
</dbReference>
<comment type="subunit">
    <text evidence="9">The system is composed of three essential subunits: KdpA, KdpB and KdpC.</text>
</comment>
<dbReference type="NCBIfam" id="TIGR00680">
    <property type="entry name" value="kdpA"/>
    <property type="match status" value="1"/>
</dbReference>
<dbReference type="GO" id="GO:0008556">
    <property type="term" value="F:P-type potassium transmembrane transporter activity"/>
    <property type="evidence" value="ECO:0007669"/>
    <property type="project" value="InterPro"/>
</dbReference>
<dbReference type="EMBL" id="FRAB01000015">
    <property type="protein sequence ID" value="SHK18778.1"/>
    <property type="molecule type" value="Genomic_DNA"/>
</dbReference>
<keyword evidence="2 9" id="KW-1003">Cell membrane</keyword>
<dbReference type="STRING" id="169427.SAMN05192548_1015108"/>
<evidence type="ECO:0000256" key="8">
    <source>
        <dbReference type="ARBA" id="ARBA00023136"/>
    </source>
</evidence>
<keyword evidence="3 9" id="KW-0633">Potassium transport</keyword>